<evidence type="ECO:0000313" key="8">
    <source>
        <dbReference type="EMBL" id="QCY46091.1"/>
    </source>
</evidence>
<dbReference type="InterPro" id="IPR024728">
    <property type="entry name" value="PolY_HhH_motif"/>
</dbReference>
<dbReference type="GO" id="GO:0042276">
    <property type="term" value="P:error-prone translesion synthesis"/>
    <property type="evidence" value="ECO:0007669"/>
    <property type="project" value="TreeGrafter"/>
</dbReference>
<dbReference type="GO" id="GO:0006281">
    <property type="term" value="P:DNA repair"/>
    <property type="evidence" value="ECO:0007669"/>
    <property type="project" value="UniProtKB-KW"/>
</dbReference>
<dbReference type="PANTHER" id="PTHR11076:SF34">
    <property type="entry name" value="PROTEIN UMUC"/>
    <property type="match status" value="1"/>
</dbReference>
<dbReference type="Pfam" id="PF11799">
    <property type="entry name" value="IMS_C"/>
    <property type="match status" value="1"/>
</dbReference>
<dbReference type="GO" id="GO:0009432">
    <property type="term" value="P:SOS response"/>
    <property type="evidence" value="ECO:0007669"/>
    <property type="project" value="UniProtKB-KW"/>
</dbReference>
<dbReference type="Gene3D" id="1.10.150.20">
    <property type="entry name" value="5' to 3' exonuclease, C-terminal subdomain"/>
    <property type="match status" value="1"/>
</dbReference>
<dbReference type="AlphaFoldDB" id="A0A5B7WPW0"/>
<feature type="domain" description="UmuC" evidence="7">
    <location>
        <begin position="1"/>
        <end position="119"/>
    </location>
</feature>
<dbReference type="Proteomes" id="UP000307000">
    <property type="component" value="Chromosome"/>
</dbReference>
<dbReference type="GO" id="GO:0005829">
    <property type="term" value="C:cytosol"/>
    <property type="evidence" value="ECO:0007669"/>
    <property type="project" value="TreeGrafter"/>
</dbReference>
<keyword evidence="9" id="KW-1185">Reference proteome</keyword>
<comment type="similarity">
    <text evidence="1">Belongs to the DNA polymerase type-Y family.</text>
</comment>
<evidence type="ECO:0000313" key="9">
    <source>
        <dbReference type="Proteomes" id="UP000307000"/>
    </source>
</evidence>
<evidence type="ECO:0000256" key="4">
    <source>
        <dbReference type="ARBA" id="ARBA00023204"/>
    </source>
</evidence>
<dbReference type="Pfam" id="PF00817">
    <property type="entry name" value="IMS"/>
    <property type="match status" value="1"/>
</dbReference>
<comment type="function">
    <text evidence="6">Poorly processive, error-prone DNA polymerase involved in untargeted mutagenesis. Copies undamaged DNA at stalled replication forks, which arise in vivo from mismatched or misaligned primer ends. These misaligned primers can be extended by PolIV. Exhibits no 3'-5' exonuclease (proofreading) activity. May be involved in translesional synthesis, in conjunction with the beta clamp from PolIII.</text>
</comment>
<keyword evidence="3" id="KW-0741">SOS mutagenesis</keyword>
<dbReference type="InterPro" id="IPR043502">
    <property type="entry name" value="DNA/RNA_pol_sf"/>
</dbReference>
<evidence type="ECO:0000256" key="5">
    <source>
        <dbReference type="ARBA" id="ARBA00023236"/>
    </source>
</evidence>
<evidence type="ECO:0000256" key="2">
    <source>
        <dbReference type="ARBA" id="ARBA00022763"/>
    </source>
</evidence>
<keyword evidence="5" id="KW-0742">SOS response</keyword>
<evidence type="ECO:0000256" key="6">
    <source>
        <dbReference type="ARBA" id="ARBA00025589"/>
    </source>
</evidence>
<dbReference type="KEGG" id="gcr:GcLGCM259_0309"/>
<dbReference type="GO" id="GO:0003684">
    <property type="term" value="F:damaged DNA binding"/>
    <property type="evidence" value="ECO:0007669"/>
    <property type="project" value="InterPro"/>
</dbReference>
<name>A0A5B7WPW0_9MICC</name>
<reference evidence="8 9" key="1">
    <citation type="submission" date="2018-12" db="EMBL/GenBank/DDBJ databases">
        <title>Complete Genome Sequence of Glutamicibacter creatinolyticus strain LGCM259,isolated from an abscess of a 12-year-old mare in Italy.</title>
        <authorList>
            <person name="Santos R.G."/>
            <person name="Silva A.L."/>
            <person name="Seyffert N."/>
            <person name="Castro T.L.P."/>
            <person name="Attili A.R."/>
            <person name="Rifici C."/>
            <person name="Mazzullo G."/>
            <person name="Brenig B."/>
            <person name="Venanzi F."/>
            <person name="Azevedo V."/>
        </authorList>
    </citation>
    <scope>NUCLEOTIDE SEQUENCE [LARGE SCALE GENOMIC DNA]</scope>
    <source>
        <strain evidence="8 9">LGCM 259</strain>
    </source>
</reference>
<gene>
    <name evidence="8" type="primary">dinB_1</name>
    <name evidence="8" type="ORF">GcLGCM259_0309</name>
</gene>
<dbReference type="SUPFAM" id="SSF56672">
    <property type="entry name" value="DNA/RNA polymerases"/>
    <property type="match status" value="1"/>
</dbReference>
<evidence type="ECO:0000259" key="7">
    <source>
        <dbReference type="PROSITE" id="PS50173"/>
    </source>
</evidence>
<evidence type="ECO:0000256" key="1">
    <source>
        <dbReference type="ARBA" id="ARBA00010945"/>
    </source>
</evidence>
<dbReference type="Gene3D" id="3.30.70.270">
    <property type="match status" value="1"/>
</dbReference>
<dbReference type="Pfam" id="PF11798">
    <property type="entry name" value="IMS_HHH"/>
    <property type="match status" value="1"/>
</dbReference>
<dbReference type="InterPro" id="IPR043128">
    <property type="entry name" value="Rev_trsase/Diguanyl_cyclase"/>
</dbReference>
<dbReference type="InterPro" id="IPR036775">
    <property type="entry name" value="DNA_pol_Y-fam_lit_finger_sf"/>
</dbReference>
<dbReference type="Pfam" id="PF13438">
    <property type="entry name" value="DUF4113"/>
    <property type="match status" value="1"/>
</dbReference>
<dbReference type="InterPro" id="IPR025188">
    <property type="entry name" value="DUF4113"/>
</dbReference>
<dbReference type="GO" id="GO:0003887">
    <property type="term" value="F:DNA-directed DNA polymerase activity"/>
    <property type="evidence" value="ECO:0007669"/>
    <property type="project" value="TreeGrafter"/>
</dbReference>
<organism evidence="8 9">
    <name type="scientific">Glutamicibacter creatinolyticus</name>
    <dbReference type="NCBI Taxonomy" id="162496"/>
    <lineage>
        <taxon>Bacteria</taxon>
        <taxon>Bacillati</taxon>
        <taxon>Actinomycetota</taxon>
        <taxon>Actinomycetes</taxon>
        <taxon>Micrococcales</taxon>
        <taxon>Micrococcaceae</taxon>
        <taxon>Glutamicibacter</taxon>
    </lineage>
</organism>
<dbReference type="EMBL" id="CP034412">
    <property type="protein sequence ID" value="QCY46091.1"/>
    <property type="molecule type" value="Genomic_DNA"/>
</dbReference>
<sequence length="362" mass="39280">MRSSNYELYGDLSARVMEVLARFGTWQEVYSIDESFLGLTGSLQQVQRTAAQIRAALQRSVGVPVCVGVAATKTLAKFANHVAKKNPGLQGVCVEQLMDPEVVARIKSLVPVTEVWGVGRKTGRKLAGMGIVSIADLAGADPQLIRKRFSVVLQRTVFELGGTRCIGPVEERADKGQVMFTRSFAHPVTSREQMREVMSFYAQKAAARLAREGRYAALLTVMAGTSRFAAGPASFPSTQVRLPQATRDPILITRLAVQAMEGLMEPGTEYVRGGVILSGLSDQPEATQLDLQWQDAAPAPQGAGDSGETLSQMVQQVTERFGSKAIGLGRSGLAGDPDWAMRREHMSPRFTTNWDELPTVRA</sequence>
<keyword evidence="4" id="KW-0234">DNA repair</keyword>
<dbReference type="PANTHER" id="PTHR11076">
    <property type="entry name" value="DNA REPAIR POLYMERASE UMUC / TRANSFERASE FAMILY MEMBER"/>
    <property type="match status" value="1"/>
</dbReference>
<dbReference type="InterPro" id="IPR001126">
    <property type="entry name" value="UmuC"/>
</dbReference>
<evidence type="ECO:0000256" key="3">
    <source>
        <dbReference type="ARBA" id="ARBA00023199"/>
    </source>
</evidence>
<proteinExistence type="inferred from homology"/>
<dbReference type="InterPro" id="IPR050116">
    <property type="entry name" value="DNA_polymerase-Y"/>
</dbReference>
<dbReference type="PROSITE" id="PS50173">
    <property type="entry name" value="UMUC"/>
    <property type="match status" value="1"/>
</dbReference>
<dbReference type="InterPro" id="IPR017961">
    <property type="entry name" value="DNA_pol_Y-fam_little_finger"/>
</dbReference>
<dbReference type="Gene3D" id="3.30.1490.100">
    <property type="entry name" value="DNA polymerase, Y-family, little finger domain"/>
    <property type="match status" value="1"/>
</dbReference>
<protein>
    <submittedName>
        <fullName evidence="8">DNA polymerase IV</fullName>
    </submittedName>
</protein>
<accession>A0A5B7WPW0</accession>
<keyword evidence="2" id="KW-0227">DNA damage</keyword>